<dbReference type="GO" id="GO:0005524">
    <property type="term" value="F:ATP binding"/>
    <property type="evidence" value="ECO:0007669"/>
    <property type="project" value="InterPro"/>
</dbReference>
<evidence type="ECO:0000313" key="2">
    <source>
        <dbReference type="EMBL" id="SLM14725.1"/>
    </source>
</evidence>
<dbReference type="EMBL" id="FWDM01000029">
    <property type="protein sequence ID" value="SLM14725.1"/>
    <property type="molecule type" value="Genomic_DNA"/>
</dbReference>
<dbReference type="CDD" id="cd00267">
    <property type="entry name" value="ABC_ATPase"/>
    <property type="match status" value="1"/>
</dbReference>
<name>A0A3P3XKH5_9SPIR</name>
<feature type="domain" description="AAA+ ATPase" evidence="1">
    <location>
        <begin position="20"/>
        <end position="322"/>
    </location>
</feature>
<dbReference type="PANTHER" id="PTHR43581">
    <property type="entry name" value="ATP/GTP PHOSPHATASE"/>
    <property type="match status" value="1"/>
</dbReference>
<reference evidence="2" key="1">
    <citation type="submission" date="2017-02" db="EMBL/GenBank/DDBJ databases">
        <authorList>
            <person name="Regsiter A."/>
            <person name="William W."/>
        </authorList>
    </citation>
    <scope>NUCLEOTIDE SEQUENCE</scope>
    <source>
        <strain evidence="2">Bib</strain>
    </source>
</reference>
<dbReference type="InterPro" id="IPR027417">
    <property type="entry name" value="P-loop_NTPase"/>
</dbReference>
<dbReference type="Gene3D" id="3.40.50.300">
    <property type="entry name" value="P-loop containing nucleotide triphosphate hydrolases"/>
    <property type="match status" value="2"/>
</dbReference>
<sequence length="554" mass="63225">MISRIQLSNFKTFEALDIEVGPVTLLIGPNNTGKTTVLQALTLWDIALRKWWEQKALSSARTRTGVTINRQDLFAIPIPEARLLWYNLHTRSGMTSNANVFMTMRLEGITENKQWHAALEFYYANPESLYARPVKGEDDPENLKLALKESFSYLPPMSGLSSSEERLEEGSIKRRIGEGRTAEVLRNLLWKIYNKEETKWKDLTSAIKKHFGTEVLPPVYNPATSLISCRIRESGKPEMDLTASGRGFQQALLLFSFLHSQPYTVLLLDEPDAHLEILRQKSLYMALASEVKAKNAQMLIATHSEAILDLASQNDTIIAFIGRPHQSKKSSELKKALIEIPYSEYLSAEQTGTILYLEGTTDLEFLRAFAEVLQHPVREKLERPCVKYLNGNDMDLARSNFNGLKEALPDLRGLILTDNLQKIHEMPPGLVHMQWERNEIECYLPLPHVLERYFAGATPDSPSLFETQTMGTLKRIIEDQTPPAALRDMQDDFWKETKISDKWLGTVLKKYYAELGLPVQINKGDYFLFARHARPEELDKEIIKKLDILNDFLA</sequence>
<proteinExistence type="predicted"/>
<dbReference type="InterPro" id="IPR041685">
    <property type="entry name" value="AAA_GajA/Old/RecF-like"/>
</dbReference>
<protein>
    <submittedName>
        <fullName evidence="2">SMC domain protein</fullName>
    </submittedName>
</protein>
<dbReference type="SUPFAM" id="SSF52540">
    <property type="entry name" value="P-loop containing nucleoside triphosphate hydrolases"/>
    <property type="match status" value="1"/>
</dbReference>
<dbReference type="InterPro" id="IPR003593">
    <property type="entry name" value="AAA+_ATPase"/>
</dbReference>
<dbReference type="PANTHER" id="PTHR43581:SF2">
    <property type="entry name" value="EXCINUCLEASE ATPASE SUBUNIT"/>
    <property type="match status" value="1"/>
</dbReference>
<dbReference type="GO" id="GO:0016887">
    <property type="term" value="F:ATP hydrolysis activity"/>
    <property type="evidence" value="ECO:0007669"/>
    <property type="project" value="InterPro"/>
</dbReference>
<dbReference type="AlphaFoldDB" id="A0A3P3XKH5"/>
<dbReference type="InterPro" id="IPR051396">
    <property type="entry name" value="Bact_Antivir_Def_Nuclease"/>
</dbReference>
<dbReference type="Pfam" id="PF13304">
    <property type="entry name" value="AAA_21"/>
    <property type="match status" value="1"/>
</dbReference>
<evidence type="ECO:0000259" key="1">
    <source>
        <dbReference type="SMART" id="SM00382"/>
    </source>
</evidence>
<gene>
    <name evidence="2" type="ORF">SPIROBIBN47_350051</name>
</gene>
<organism evidence="2">
    <name type="scientific">uncultured spirochete</name>
    <dbReference type="NCBI Taxonomy" id="156406"/>
    <lineage>
        <taxon>Bacteria</taxon>
        <taxon>Pseudomonadati</taxon>
        <taxon>Spirochaetota</taxon>
        <taxon>Spirochaetia</taxon>
        <taxon>Spirochaetales</taxon>
        <taxon>environmental samples</taxon>
    </lineage>
</organism>
<dbReference type="SMART" id="SM00382">
    <property type="entry name" value="AAA"/>
    <property type="match status" value="1"/>
</dbReference>
<accession>A0A3P3XKH5</accession>
<dbReference type="Pfam" id="PF13175">
    <property type="entry name" value="AAA_15"/>
    <property type="match status" value="1"/>
</dbReference>
<dbReference type="InterPro" id="IPR003959">
    <property type="entry name" value="ATPase_AAA_core"/>
</dbReference>